<name>A0ABR6PH70_9SPHI</name>
<dbReference type="Proteomes" id="UP000541583">
    <property type="component" value="Unassembled WGS sequence"/>
</dbReference>
<keyword evidence="1" id="KW-0732">Signal</keyword>
<evidence type="ECO:0000256" key="1">
    <source>
        <dbReference type="SAM" id="SignalP"/>
    </source>
</evidence>
<protein>
    <recommendedName>
        <fullName evidence="2">SusE outer membrane protein domain-containing protein</fullName>
    </recommendedName>
</protein>
<organism evidence="3 4">
    <name type="scientific">Mucilaginibacter lappiensis</name>
    <dbReference type="NCBI Taxonomy" id="354630"/>
    <lineage>
        <taxon>Bacteria</taxon>
        <taxon>Pseudomonadati</taxon>
        <taxon>Bacteroidota</taxon>
        <taxon>Sphingobacteriia</taxon>
        <taxon>Sphingobacteriales</taxon>
        <taxon>Sphingobacteriaceae</taxon>
        <taxon>Mucilaginibacter</taxon>
    </lineage>
</organism>
<feature type="chain" id="PRO_5045832397" description="SusE outer membrane protein domain-containing protein" evidence="1">
    <location>
        <begin position="23"/>
        <end position="378"/>
    </location>
</feature>
<comment type="caution">
    <text evidence="3">The sequence shown here is derived from an EMBL/GenBank/DDBJ whole genome shotgun (WGS) entry which is preliminary data.</text>
</comment>
<keyword evidence="4" id="KW-1185">Reference proteome</keyword>
<dbReference type="Pfam" id="PF14292">
    <property type="entry name" value="SusE"/>
    <property type="match status" value="1"/>
</dbReference>
<dbReference type="PROSITE" id="PS51257">
    <property type="entry name" value="PROKAR_LIPOPROTEIN"/>
    <property type="match status" value="1"/>
</dbReference>
<proteinExistence type="predicted"/>
<dbReference type="RefSeq" id="WP_076370081.1">
    <property type="nucleotide sequence ID" value="NZ_FTMG01000001.1"/>
</dbReference>
<evidence type="ECO:0000313" key="4">
    <source>
        <dbReference type="Proteomes" id="UP000541583"/>
    </source>
</evidence>
<sequence>MKTFIKLSIMIILITMAFTSCKKDTRALNTDVAPVTALNAPTNQASFNLQPTTGPSVLFTWNASTTQDLVLYEVAFDKSDGDFSKPIYKVLSDGSGVQPQATITQKVLNTVASLAGIASLSTGTFKWAVITSKATNAKVSGDSHIIQVTRPAGFAILPNTLYLSGTATEQGDDITKGIAFKKTGDGTFELYTSLQPGSYTLVDKNSGSPTVYSIQNNTMVVAGGSTAITGTKNVYRISIDLSNAAATLTQIVSVGFFSAPDNKVYFTLPYIGNSQWEIANTTIVIPKESYGLDSRYKYKFVVMDSAGNQSVEWYGSVNSDNPDPSATSPLSYYYMYPVDNSQYNFCFKIIPTANNRNCNVNVNYSPGIANYTNTITIK</sequence>
<reference evidence="3 4" key="1">
    <citation type="submission" date="2020-08" db="EMBL/GenBank/DDBJ databases">
        <title>Genomic Encyclopedia of Type Strains, Phase IV (KMG-V): Genome sequencing to study the core and pangenomes of soil and plant-associated prokaryotes.</title>
        <authorList>
            <person name="Whitman W."/>
        </authorList>
    </citation>
    <scope>NUCLEOTIDE SEQUENCE [LARGE SCALE GENOMIC DNA]</scope>
    <source>
        <strain evidence="3 4">ANJLi2</strain>
    </source>
</reference>
<gene>
    <name evidence="3" type="ORF">HDF23_000281</name>
</gene>
<dbReference type="EMBL" id="JACHCB010000001">
    <property type="protein sequence ID" value="MBB6107551.1"/>
    <property type="molecule type" value="Genomic_DNA"/>
</dbReference>
<feature type="signal peptide" evidence="1">
    <location>
        <begin position="1"/>
        <end position="22"/>
    </location>
</feature>
<evidence type="ECO:0000259" key="2">
    <source>
        <dbReference type="Pfam" id="PF14292"/>
    </source>
</evidence>
<evidence type="ECO:0000313" key="3">
    <source>
        <dbReference type="EMBL" id="MBB6107551.1"/>
    </source>
</evidence>
<dbReference type="InterPro" id="IPR025970">
    <property type="entry name" value="SusE"/>
</dbReference>
<accession>A0ABR6PH70</accession>
<feature type="domain" description="SusE outer membrane protein" evidence="2">
    <location>
        <begin position="24"/>
        <end position="129"/>
    </location>
</feature>